<evidence type="ECO:0000259" key="2">
    <source>
        <dbReference type="Pfam" id="PF05899"/>
    </source>
</evidence>
<evidence type="ECO:0000313" key="3">
    <source>
        <dbReference type="EMBL" id="CAD8616706.1"/>
    </source>
</evidence>
<dbReference type="Pfam" id="PF05899">
    <property type="entry name" value="Cupin_3"/>
    <property type="match status" value="2"/>
</dbReference>
<keyword evidence="1" id="KW-0732">Signal</keyword>
<reference evidence="3" key="1">
    <citation type="submission" date="2021-01" db="EMBL/GenBank/DDBJ databases">
        <authorList>
            <person name="Corre E."/>
            <person name="Pelletier E."/>
            <person name="Niang G."/>
            <person name="Scheremetjew M."/>
            <person name="Finn R."/>
            <person name="Kale V."/>
            <person name="Holt S."/>
            <person name="Cochrane G."/>
            <person name="Meng A."/>
            <person name="Brown T."/>
            <person name="Cohen L."/>
        </authorList>
    </citation>
    <scope>NUCLEOTIDE SEQUENCE</scope>
    <source>
        <strain evidence="3">PLY182g</strain>
    </source>
</reference>
<protein>
    <recommendedName>
        <fullName evidence="2">(S)-ureidoglycine aminohydrolase cupin domain-containing protein</fullName>
    </recommendedName>
</protein>
<dbReference type="PANTHER" id="PTHR40943">
    <property type="entry name" value="CYTOPLASMIC PROTEIN-RELATED"/>
    <property type="match status" value="1"/>
</dbReference>
<name>A0A7S0LM11_9EUKA</name>
<dbReference type="PANTHER" id="PTHR40943:SF1">
    <property type="entry name" value="CYTOPLASMIC PROTEIN"/>
    <property type="match status" value="1"/>
</dbReference>
<dbReference type="InterPro" id="IPR011051">
    <property type="entry name" value="RmlC_Cupin_sf"/>
</dbReference>
<feature type="domain" description="(S)-ureidoglycine aminohydrolase cupin" evidence="2">
    <location>
        <begin position="307"/>
        <end position="372"/>
    </location>
</feature>
<accession>A0A7S0LM11</accession>
<sequence>MFVPLLGLATSWLVNQQAVLVNQQRAGVRTTTASMISAESTAKAAWLAKNAPAWSPPGSFRGSVANTSPPASSASLATEDVAKQAWLAKNKPAWDPPGGFVGSSSLAAVPTTANLEAHSDKSPSCEFVHAPLSYFALDRLTAKGSRRSQGGLVDVGDPHDFTRPLAKDSEGRAAQWRGASVGAWACTIGGWDSPKLRPTTETFLVLDGEGSVTDADGIGHPFGAGDVVVLPKHWCGRWDIKRDIHKVWVVHDHPDVVGAANGIVRAVVSPLPSLSPEAQAVPVVEGALHEAPANVKHTIYDVGLTRVGFLSCSPGSFVVVERSTTECFFVVDGVFFLTNPDGSARRCSTGDTVLLPQGWSGLWNIIEPVTKVWIEVGVRK</sequence>
<gene>
    <name evidence="3" type="ORF">CPEL01642_LOCUS20087</name>
</gene>
<feature type="signal peptide" evidence="1">
    <location>
        <begin position="1"/>
        <end position="16"/>
    </location>
</feature>
<dbReference type="Gene3D" id="2.60.120.10">
    <property type="entry name" value="Jelly Rolls"/>
    <property type="match status" value="2"/>
</dbReference>
<feature type="domain" description="(S)-ureidoglycine aminohydrolase cupin" evidence="2">
    <location>
        <begin position="179"/>
        <end position="247"/>
    </location>
</feature>
<dbReference type="InterPro" id="IPR008579">
    <property type="entry name" value="UGlyAH_Cupin_dom"/>
</dbReference>
<dbReference type="InterPro" id="IPR014710">
    <property type="entry name" value="RmlC-like_jellyroll"/>
</dbReference>
<dbReference type="SUPFAM" id="SSF51182">
    <property type="entry name" value="RmlC-like cupins"/>
    <property type="match status" value="2"/>
</dbReference>
<evidence type="ECO:0000256" key="1">
    <source>
        <dbReference type="SAM" id="SignalP"/>
    </source>
</evidence>
<proteinExistence type="predicted"/>
<dbReference type="AlphaFoldDB" id="A0A7S0LM11"/>
<organism evidence="3">
    <name type="scientific">Coccolithus braarudii</name>
    <dbReference type="NCBI Taxonomy" id="221442"/>
    <lineage>
        <taxon>Eukaryota</taxon>
        <taxon>Haptista</taxon>
        <taxon>Haptophyta</taxon>
        <taxon>Prymnesiophyceae</taxon>
        <taxon>Coccolithales</taxon>
        <taxon>Coccolithaceae</taxon>
        <taxon>Coccolithus</taxon>
    </lineage>
</organism>
<feature type="chain" id="PRO_5030689843" description="(S)-ureidoglycine aminohydrolase cupin domain-containing protein" evidence="1">
    <location>
        <begin position="17"/>
        <end position="380"/>
    </location>
</feature>
<dbReference type="EMBL" id="HBEY01041972">
    <property type="protein sequence ID" value="CAD8616706.1"/>
    <property type="molecule type" value="Transcribed_RNA"/>
</dbReference>